<evidence type="ECO:0000313" key="2">
    <source>
        <dbReference type="Proteomes" id="UP000299102"/>
    </source>
</evidence>
<protein>
    <submittedName>
        <fullName evidence="1">Uncharacterized protein</fullName>
    </submittedName>
</protein>
<name>A0A4C1XFM9_EUMVA</name>
<dbReference type="EMBL" id="BGZK01000826">
    <property type="protein sequence ID" value="GBP61900.1"/>
    <property type="molecule type" value="Genomic_DNA"/>
</dbReference>
<accession>A0A4C1XFM9</accession>
<comment type="caution">
    <text evidence="1">The sequence shown here is derived from an EMBL/GenBank/DDBJ whole genome shotgun (WGS) entry which is preliminary data.</text>
</comment>
<organism evidence="1 2">
    <name type="scientific">Eumeta variegata</name>
    <name type="common">Bagworm moth</name>
    <name type="synonym">Eumeta japonica</name>
    <dbReference type="NCBI Taxonomy" id="151549"/>
    <lineage>
        <taxon>Eukaryota</taxon>
        <taxon>Metazoa</taxon>
        <taxon>Ecdysozoa</taxon>
        <taxon>Arthropoda</taxon>
        <taxon>Hexapoda</taxon>
        <taxon>Insecta</taxon>
        <taxon>Pterygota</taxon>
        <taxon>Neoptera</taxon>
        <taxon>Endopterygota</taxon>
        <taxon>Lepidoptera</taxon>
        <taxon>Glossata</taxon>
        <taxon>Ditrysia</taxon>
        <taxon>Tineoidea</taxon>
        <taxon>Psychidae</taxon>
        <taxon>Oiketicinae</taxon>
        <taxon>Eumeta</taxon>
    </lineage>
</organism>
<gene>
    <name evidence="1" type="ORF">EVAR_41715_1</name>
</gene>
<dbReference type="Proteomes" id="UP000299102">
    <property type="component" value="Unassembled WGS sequence"/>
</dbReference>
<dbReference type="AlphaFoldDB" id="A0A4C1XFM9"/>
<keyword evidence="2" id="KW-1185">Reference proteome</keyword>
<reference evidence="1 2" key="1">
    <citation type="journal article" date="2019" name="Commun. Biol.">
        <title>The bagworm genome reveals a unique fibroin gene that provides high tensile strength.</title>
        <authorList>
            <person name="Kono N."/>
            <person name="Nakamura H."/>
            <person name="Ohtoshi R."/>
            <person name="Tomita M."/>
            <person name="Numata K."/>
            <person name="Arakawa K."/>
        </authorList>
    </citation>
    <scope>NUCLEOTIDE SEQUENCE [LARGE SCALE GENOMIC DNA]</scope>
</reference>
<sequence length="102" mass="10817">MERRTECNDVAARRLAGGRSANFSVPFSAAASGAAASGAADYQSAGPSKSRSVARAAIYTEKHNREKYLRQRALGAGARGRPFGASDLTELSESIPEVFRLI</sequence>
<proteinExistence type="predicted"/>
<evidence type="ECO:0000313" key="1">
    <source>
        <dbReference type="EMBL" id="GBP61900.1"/>
    </source>
</evidence>